<evidence type="ECO:0000313" key="2">
    <source>
        <dbReference type="EMBL" id="MVO08806.1"/>
    </source>
</evidence>
<name>A0A6I4IS08_9FLAO</name>
<gene>
    <name evidence="2" type="ORF">GOQ30_06470</name>
</gene>
<dbReference type="Gene3D" id="3.10.580.10">
    <property type="entry name" value="CBS-domain"/>
    <property type="match status" value="1"/>
</dbReference>
<dbReference type="SUPFAM" id="SSF54631">
    <property type="entry name" value="CBS-domain pair"/>
    <property type="match status" value="1"/>
</dbReference>
<dbReference type="InterPro" id="IPR046342">
    <property type="entry name" value="CBS_dom_sf"/>
</dbReference>
<dbReference type="Proteomes" id="UP000431264">
    <property type="component" value="Unassembled WGS sequence"/>
</dbReference>
<proteinExistence type="predicted"/>
<accession>A0A6I4IS08</accession>
<dbReference type="RefSeq" id="WP_140997198.1">
    <property type="nucleotide sequence ID" value="NZ_VDCZ01000003.1"/>
</dbReference>
<reference evidence="3" key="1">
    <citation type="submission" date="2019-05" db="EMBL/GenBank/DDBJ databases">
        <title>Flavobacterium profundi sp. nov., isolated from a deep-sea seamount.</title>
        <authorList>
            <person name="Zhang D.-C."/>
        </authorList>
    </citation>
    <scope>NUCLEOTIDE SEQUENCE [LARGE SCALE GENOMIC DNA]</scope>
    <source>
        <strain evidence="3">TP390</strain>
    </source>
</reference>
<evidence type="ECO:0000313" key="3">
    <source>
        <dbReference type="Proteomes" id="UP000431264"/>
    </source>
</evidence>
<dbReference type="InterPro" id="IPR000644">
    <property type="entry name" value="CBS_dom"/>
</dbReference>
<evidence type="ECO:0000259" key="1">
    <source>
        <dbReference type="Pfam" id="PF00571"/>
    </source>
</evidence>
<dbReference type="AlphaFoldDB" id="A0A6I4IS08"/>
<dbReference type="Pfam" id="PF00571">
    <property type="entry name" value="CBS"/>
    <property type="match status" value="2"/>
</dbReference>
<organism evidence="2 3">
    <name type="scientific">Flavobacterium profundi</name>
    <dbReference type="NCBI Taxonomy" id="1774945"/>
    <lineage>
        <taxon>Bacteria</taxon>
        <taxon>Pseudomonadati</taxon>
        <taxon>Bacteroidota</taxon>
        <taxon>Flavobacteriia</taxon>
        <taxon>Flavobacteriales</taxon>
        <taxon>Flavobacteriaceae</taxon>
        <taxon>Flavobacterium</taxon>
    </lineage>
</organism>
<dbReference type="OrthoDB" id="1523762at2"/>
<dbReference type="EMBL" id="WQLW01000003">
    <property type="protein sequence ID" value="MVO08806.1"/>
    <property type="molecule type" value="Genomic_DNA"/>
</dbReference>
<keyword evidence="3" id="KW-1185">Reference proteome</keyword>
<feature type="domain" description="CBS" evidence="1">
    <location>
        <begin position="73"/>
        <end position="118"/>
    </location>
</feature>
<sequence>MNTLIDFLNIDIKPLKSKETIAEAQDLFADYNYSHFPVTEENVFIGCISKEEAEIHPSHKTIGECRYEFDRFYVRSQMIWLDVLEEFAKNEANIVPVLNEQNKYIGYYELDDVIKFFHETPFLREEGGILVIKKEISGFSMSQVTQIVESNNAKLLGLFISKTEANFIEVTLKISESSLNEIIQTFRRYEYEIVSEHQEDSYLKNLKERSDYLDKYLNI</sequence>
<comment type="caution">
    <text evidence="2">The sequence shown here is derived from an EMBL/GenBank/DDBJ whole genome shotgun (WGS) entry which is preliminary data.</text>
</comment>
<protein>
    <submittedName>
        <fullName evidence="2">CBS domain-containing protein</fullName>
    </submittedName>
</protein>
<feature type="domain" description="CBS" evidence="1">
    <location>
        <begin position="11"/>
        <end position="51"/>
    </location>
</feature>